<keyword evidence="1" id="KW-0732">Signal</keyword>
<protein>
    <submittedName>
        <fullName evidence="2">Uncharacterized protein</fullName>
    </submittedName>
</protein>
<reference evidence="2" key="1">
    <citation type="submission" date="2021-04" db="EMBL/GenBank/DDBJ databases">
        <authorList>
            <consortium name="Molecular Ecology Group"/>
        </authorList>
    </citation>
    <scope>NUCLEOTIDE SEQUENCE</scope>
</reference>
<sequence>MDGVRSWMTALVMSLMNVLTVGYSVERYDIVIYQNVETRNSSLSCLFCFNGDATNDCMTLKNISNIPTKTCMQHEPYCKVRRLHKDGDLVTFDRYCASYCKPGCTDAARYLECVSCCNHKSECNVDNAAPNGRPIERYPALFILTILMYLLGQS</sequence>
<dbReference type="CDD" id="cd00117">
    <property type="entry name" value="TFP"/>
    <property type="match status" value="1"/>
</dbReference>
<dbReference type="EMBL" id="CAJHNH020002891">
    <property type="protein sequence ID" value="CAG5128023.1"/>
    <property type="molecule type" value="Genomic_DNA"/>
</dbReference>
<feature type="signal peptide" evidence="1">
    <location>
        <begin position="1"/>
        <end position="22"/>
    </location>
</feature>
<evidence type="ECO:0000313" key="2">
    <source>
        <dbReference type="EMBL" id="CAG5128023.1"/>
    </source>
</evidence>
<proteinExistence type="predicted"/>
<organism evidence="2 3">
    <name type="scientific">Candidula unifasciata</name>
    <dbReference type="NCBI Taxonomy" id="100452"/>
    <lineage>
        <taxon>Eukaryota</taxon>
        <taxon>Metazoa</taxon>
        <taxon>Spiralia</taxon>
        <taxon>Lophotrochozoa</taxon>
        <taxon>Mollusca</taxon>
        <taxon>Gastropoda</taxon>
        <taxon>Heterobranchia</taxon>
        <taxon>Euthyneura</taxon>
        <taxon>Panpulmonata</taxon>
        <taxon>Eupulmonata</taxon>
        <taxon>Stylommatophora</taxon>
        <taxon>Helicina</taxon>
        <taxon>Helicoidea</taxon>
        <taxon>Geomitridae</taxon>
        <taxon>Candidula</taxon>
    </lineage>
</organism>
<name>A0A8S3ZEY1_9EUPU</name>
<comment type="caution">
    <text evidence="2">The sequence shown here is derived from an EMBL/GenBank/DDBJ whole genome shotgun (WGS) entry which is preliminary data.</text>
</comment>
<evidence type="ECO:0000313" key="3">
    <source>
        <dbReference type="Proteomes" id="UP000678393"/>
    </source>
</evidence>
<feature type="chain" id="PRO_5035761838" evidence="1">
    <location>
        <begin position="23"/>
        <end position="154"/>
    </location>
</feature>
<accession>A0A8S3ZEY1</accession>
<gene>
    <name evidence="2" type="ORF">CUNI_LOCUS13581</name>
</gene>
<dbReference type="OrthoDB" id="6102346at2759"/>
<dbReference type="AlphaFoldDB" id="A0A8S3ZEY1"/>
<keyword evidence="3" id="KW-1185">Reference proteome</keyword>
<evidence type="ECO:0000256" key="1">
    <source>
        <dbReference type="SAM" id="SignalP"/>
    </source>
</evidence>
<dbReference type="Proteomes" id="UP000678393">
    <property type="component" value="Unassembled WGS sequence"/>
</dbReference>